<evidence type="ECO:0000313" key="2">
    <source>
        <dbReference type="Proteomes" id="UP001164250"/>
    </source>
</evidence>
<reference evidence="2" key="1">
    <citation type="journal article" date="2023" name="G3 (Bethesda)">
        <title>Genome assembly and association tests identify interacting loci associated with vigor, precocity, and sex in interspecific pistachio rootstocks.</title>
        <authorList>
            <person name="Palmer W."/>
            <person name="Jacygrad E."/>
            <person name="Sagayaradj S."/>
            <person name="Cavanaugh K."/>
            <person name="Han R."/>
            <person name="Bertier L."/>
            <person name="Beede B."/>
            <person name="Kafkas S."/>
            <person name="Golino D."/>
            <person name="Preece J."/>
            <person name="Michelmore R."/>
        </authorList>
    </citation>
    <scope>NUCLEOTIDE SEQUENCE [LARGE SCALE GENOMIC DNA]</scope>
</reference>
<keyword evidence="2" id="KW-1185">Reference proteome</keyword>
<gene>
    <name evidence="1" type="ORF">Patl1_07647</name>
</gene>
<accession>A0ACC1AJ10</accession>
<protein>
    <submittedName>
        <fullName evidence="1">Uncharacterized protein</fullName>
    </submittedName>
</protein>
<dbReference type="EMBL" id="CM047906">
    <property type="protein sequence ID" value="KAJ0086657.1"/>
    <property type="molecule type" value="Genomic_DNA"/>
</dbReference>
<proteinExistence type="predicted"/>
<dbReference type="Proteomes" id="UP001164250">
    <property type="component" value="Chromosome 10"/>
</dbReference>
<name>A0ACC1AJ10_9ROSI</name>
<evidence type="ECO:0000313" key="1">
    <source>
        <dbReference type="EMBL" id="KAJ0086657.1"/>
    </source>
</evidence>
<organism evidence="1 2">
    <name type="scientific">Pistacia atlantica</name>
    <dbReference type="NCBI Taxonomy" id="434234"/>
    <lineage>
        <taxon>Eukaryota</taxon>
        <taxon>Viridiplantae</taxon>
        <taxon>Streptophyta</taxon>
        <taxon>Embryophyta</taxon>
        <taxon>Tracheophyta</taxon>
        <taxon>Spermatophyta</taxon>
        <taxon>Magnoliopsida</taxon>
        <taxon>eudicotyledons</taxon>
        <taxon>Gunneridae</taxon>
        <taxon>Pentapetalae</taxon>
        <taxon>rosids</taxon>
        <taxon>malvids</taxon>
        <taxon>Sapindales</taxon>
        <taxon>Anacardiaceae</taxon>
        <taxon>Pistacia</taxon>
    </lineage>
</organism>
<sequence length="126" mass="14296">MSVGLRGSIGYIPPAKYMCGQVSMLGDIYSYGILLLEMFTGKRPTDEMFKDDFSIHKFVFMAFPNHVMDVVDPSLLFEEENEDGIEESIIDIESGINNKKLLEECLASVLRLGSSAQRHLQKSEWR</sequence>
<comment type="caution">
    <text evidence="1">The sequence shown here is derived from an EMBL/GenBank/DDBJ whole genome shotgun (WGS) entry which is preliminary data.</text>
</comment>